<keyword evidence="8" id="KW-1185">Reference proteome</keyword>
<dbReference type="InterPro" id="IPR000418">
    <property type="entry name" value="Ets_dom"/>
</dbReference>
<evidence type="ECO:0000313" key="8">
    <source>
        <dbReference type="Proteomes" id="UP001221898"/>
    </source>
</evidence>
<dbReference type="InterPro" id="IPR046328">
    <property type="entry name" value="ETS_fam"/>
</dbReference>
<dbReference type="InterPro" id="IPR036388">
    <property type="entry name" value="WH-like_DNA-bd_sf"/>
</dbReference>
<dbReference type="Gene3D" id="1.10.150.50">
    <property type="entry name" value="Transcription Factor, Ets-1"/>
    <property type="match status" value="1"/>
</dbReference>
<dbReference type="InterPro" id="IPR003118">
    <property type="entry name" value="Pointed_dom"/>
</dbReference>
<dbReference type="SMART" id="SM00251">
    <property type="entry name" value="SAM_PNT"/>
    <property type="match status" value="1"/>
</dbReference>
<dbReference type="FunFam" id="1.10.150.50:FF:000014">
    <property type="entry name" value="Protein c-ets-1 isoform 1"/>
    <property type="match status" value="1"/>
</dbReference>
<evidence type="ECO:0000256" key="3">
    <source>
        <dbReference type="RuleBase" id="RU004019"/>
    </source>
</evidence>
<dbReference type="SMART" id="SM00413">
    <property type="entry name" value="ETS"/>
    <property type="match status" value="1"/>
</dbReference>
<feature type="region of interest" description="Disordered" evidence="4">
    <location>
        <begin position="219"/>
        <end position="238"/>
    </location>
</feature>
<dbReference type="GO" id="GO:0000981">
    <property type="term" value="F:DNA-binding transcription factor activity, RNA polymerase II-specific"/>
    <property type="evidence" value="ECO:0007669"/>
    <property type="project" value="TreeGrafter"/>
</dbReference>
<dbReference type="Proteomes" id="UP001221898">
    <property type="component" value="Unassembled WGS sequence"/>
</dbReference>
<dbReference type="PANTHER" id="PTHR11849:SF188">
    <property type="entry name" value="PROTEIN C-ETS-2"/>
    <property type="match status" value="1"/>
</dbReference>
<keyword evidence="2 3" id="KW-0238">DNA-binding</keyword>
<evidence type="ECO:0000313" key="7">
    <source>
        <dbReference type="EMBL" id="KAJ8403812.1"/>
    </source>
</evidence>
<dbReference type="PRINTS" id="PR00454">
    <property type="entry name" value="ETSDOMAIN"/>
</dbReference>
<dbReference type="AlphaFoldDB" id="A0AAD7WNU9"/>
<dbReference type="PROSITE" id="PS00346">
    <property type="entry name" value="ETS_DOMAIN_2"/>
    <property type="match status" value="1"/>
</dbReference>
<dbReference type="GO" id="GO:0030154">
    <property type="term" value="P:cell differentiation"/>
    <property type="evidence" value="ECO:0007669"/>
    <property type="project" value="TreeGrafter"/>
</dbReference>
<evidence type="ECO:0000256" key="1">
    <source>
        <dbReference type="ARBA" id="ARBA00005562"/>
    </source>
</evidence>
<evidence type="ECO:0000256" key="2">
    <source>
        <dbReference type="ARBA" id="ARBA00023125"/>
    </source>
</evidence>
<evidence type="ECO:0000256" key="4">
    <source>
        <dbReference type="SAM" id="MobiDB-lite"/>
    </source>
</evidence>
<dbReference type="InterPro" id="IPR036390">
    <property type="entry name" value="WH_DNA-bd_sf"/>
</dbReference>
<evidence type="ECO:0000259" key="5">
    <source>
        <dbReference type="PROSITE" id="PS50061"/>
    </source>
</evidence>
<proteinExistence type="inferred from homology"/>
<dbReference type="PROSITE" id="PS50061">
    <property type="entry name" value="ETS_DOMAIN_3"/>
    <property type="match status" value="1"/>
</dbReference>
<dbReference type="EMBL" id="JAINUG010000056">
    <property type="protein sequence ID" value="KAJ8403812.1"/>
    <property type="molecule type" value="Genomic_DNA"/>
</dbReference>
<feature type="domain" description="ETS" evidence="5">
    <location>
        <begin position="304"/>
        <end position="384"/>
    </location>
</feature>
<gene>
    <name evidence="7" type="ORF">AAFF_G00346800</name>
</gene>
<organism evidence="7 8">
    <name type="scientific">Aldrovandia affinis</name>
    <dbReference type="NCBI Taxonomy" id="143900"/>
    <lineage>
        <taxon>Eukaryota</taxon>
        <taxon>Metazoa</taxon>
        <taxon>Chordata</taxon>
        <taxon>Craniata</taxon>
        <taxon>Vertebrata</taxon>
        <taxon>Euteleostomi</taxon>
        <taxon>Actinopterygii</taxon>
        <taxon>Neopterygii</taxon>
        <taxon>Teleostei</taxon>
        <taxon>Notacanthiformes</taxon>
        <taxon>Halosauridae</taxon>
        <taxon>Aldrovandia</taxon>
    </lineage>
</organism>
<dbReference type="SUPFAM" id="SSF47769">
    <property type="entry name" value="SAM/Pointed domain"/>
    <property type="match status" value="1"/>
</dbReference>
<comment type="subcellular location">
    <subcellularLocation>
        <location evidence="3">Nucleus</location>
    </subcellularLocation>
</comment>
<keyword evidence="3" id="KW-0539">Nucleus</keyword>
<dbReference type="InterPro" id="IPR013761">
    <property type="entry name" value="SAM/pointed_sf"/>
</dbReference>
<protein>
    <submittedName>
        <fullName evidence="7">Uncharacterized protein</fullName>
    </submittedName>
</protein>
<dbReference type="SUPFAM" id="SSF46785">
    <property type="entry name" value="Winged helix' DNA-binding domain"/>
    <property type="match status" value="1"/>
</dbReference>
<sequence>MLGQRNIIDSSCYIPPPPIVTSLYLKTATVSQIPFRDIIMNHLSSGYRAILKRQTAFDMFEDVTCFFPLANEKSVQEVPSGLGSHDLEPSSVPLLTPCSKAVMSQALKDSFSGFTRVQHHYGISSNPCVWSSPEVIQWLQWAAVEFSLTNINFSRFSISGQELCDLGKERFLELAPDFVGDILWEHLDQMMKGCEEGDRTLCATVPSVSSWNNSCSSASSHDQSSLEGEDSCGGSAWSSHSPTSDAQCVPSHDGFDDCSLGPPGLGERGLTFGGSAREREEPTELGKPAIPAAPLAAFTGSGQIQLWKFLLEQLTDKTCQSFISWTGNGWEFRLTDPDEVARRWGRRKNKPKMNYEKLSRGLRYYYDKNIIHKTAGKRYVYRFGCDLSSLLGCSEDQLPLRLGVQPDVED</sequence>
<dbReference type="Pfam" id="PF02198">
    <property type="entry name" value="SAM_PNT"/>
    <property type="match status" value="1"/>
</dbReference>
<name>A0AAD7WNU9_9TELE</name>
<dbReference type="GO" id="GO:0005634">
    <property type="term" value="C:nucleus"/>
    <property type="evidence" value="ECO:0007669"/>
    <property type="project" value="UniProtKB-SubCell"/>
</dbReference>
<dbReference type="PROSITE" id="PS51433">
    <property type="entry name" value="PNT"/>
    <property type="match status" value="1"/>
</dbReference>
<dbReference type="Pfam" id="PF00178">
    <property type="entry name" value="Ets"/>
    <property type="match status" value="1"/>
</dbReference>
<dbReference type="GO" id="GO:0043565">
    <property type="term" value="F:sequence-specific DNA binding"/>
    <property type="evidence" value="ECO:0007669"/>
    <property type="project" value="InterPro"/>
</dbReference>
<dbReference type="PANTHER" id="PTHR11849">
    <property type="entry name" value="ETS"/>
    <property type="match status" value="1"/>
</dbReference>
<comment type="similarity">
    <text evidence="1 3">Belongs to the ETS family.</text>
</comment>
<feature type="domain" description="PNT" evidence="6">
    <location>
        <begin position="109"/>
        <end position="194"/>
    </location>
</feature>
<dbReference type="Gene3D" id="1.10.10.10">
    <property type="entry name" value="Winged helix-like DNA-binding domain superfamily/Winged helix DNA-binding domain"/>
    <property type="match status" value="1"/>
</dbReference>
<reference evidence="7" key="1">
    <citation type="journal article" date="2023" name="Science">
        <title>Genome structures resolve the early diversification of teleost fishes.</title>
        <authorList>
            <person name="Parey E."/>
            <person name="Louis A."/>
            <person name="Montfort J."/>
            <person name="Bouchez O."/>
            <person name="Roques C."/>
            <person name="Iampietro C."/>
            <person name="Lluch J."/>
            <person name="Castinel A."/>
            <person name="Donnadieu C."/>
            <person name="Desvignes T."/>
            <person name="Floi Bucao C."/>
            <person name="Jouanno E."/>
            <person name="Wen M."/>
            <person name="Mejri S."/>
            <person name="Dirks R."/>
            <person name="Jansen H."/>
            <person name="Henkel C."/>
            <person name="Chen W.J."/>
            <person name="Zahm M."/>
            <person name="Cabau C."/>
            <person name="Klopp C."/>
            <person name="Thompson A.W."/>
            <person name="Robinson-Rechavi M."/>
            <person name="Braasch I."/>
            <person name="Lecointre G."/>
            <person name="Bobe J."/>
            <person name="Postlethwait J.H."/>
            <person name="Berthelot C."/>
            <person name="Roest Crollius H."/>
            <person name="Guiguen Y."/>
        </authorList>
    </citation>
    <scope>NUCLEOTIDE SEQUENCE</scope>
    <source>
        <strain evidence="7">NC1722</strain>
    </source>
</reference>
<comment type="caution">
    <text evidence="7">The sequence shown here is derived from an EMBL/GenBank/DDBJ whole genome shotgun (WGS) entry which is preliminary data.</text>
</comment>
<accession>A0AAD7WNU9</accession>
<evidence type="ECO:0000259" key="6">
    <source>
        <dbReference type="PROSITE" id="PS51433"/>
    </source>
</evidence>